<protein>
    <recommendedName>
        <fullName evidence="6">dolichyl-phosphooligosaccharide-protein glycotransferase</fullName>
        <ecNumber evidence="6">2.4.99.21</ecNumber>
    </recommendedName>
    <alternativeName>
        <fullName evidence="15">Oligosaccharyl transferase</fullName>
    </alternativeName>
</protein>
<sequence>MAKPSKGKKSLKPEQKAASRDKAAQKGQSGQQPPKAVQAEIQKSKPAAAPEKVEPTKQASIVEKSINFFRSSVTWYTVALVIIMAFMFYMRTVPAHDAVFTNWPWINGSTYVNVAEDDGVYHMRLLYNTLQHFPFRIMYDPFTHFPYGNTIHFGPLFELIPAAFLLIIGLGHPAQSLIDTVAAYYPAFLGILVVIPVYYTGKKLFGRRAGLVAAIILAFLPGAFFWRSMLGSTDHHIAEVLFMASTVACLVYALDAAKGSKLSLEHLKNKDWKSAKMPLIYAALTGLFFGCYLLNWVGAMLLAFILFAYFTLQAFVDHLKGRPLDYIPILAAFVFLIPTIMVLPYSLGNPSFQAVYYSLTQPVILIFAFIAICAEYLISRTMQQSKVERWAYPVSILGISVIGLLLIYLAIPGLFGILNYGIGQLWPSGGTLTIREAYPTFRDQDAGGIFSFKTVWYYFFLTFPASILGLLLFAFRAAKKQRPSDIMFLVWNLVMFWALIAQNRYTYYFALNASLLTAYLAAEMFNAIRLDDLWASFRKKVDSMESFQRFVKKNMGSCLAVAFVLLVFGFIAVYPTLPMSDLTTQGKEGALFQCSRSSPGMPYEWYDALMWMRNHTPDPQGSPVNASLDYWSGQYYKSPSNKTYDYPASAYGVMSWWDYGHMITYIANRIPNANPFQAGIIEENGTTGASPFFCSTDENRSVQMLDALGSRYVIIDNEMASTKFYAIQSWIGDTEGWKTEARANLTFANMTEGIIYDTGEQVPIIADTDKWNSSIMNRLYYGDASGMSHYRLVYESAGSYALNFMYMQFGDQGQVSYGMLEIPLRFDNYTDAYSYYDAASRFALSQNNQGTFYIYSARPPAKWVKIFEKVEGATLTGSAPDGASVTATLTLKTDWDRTFNYTATTVAHNGTYSFVVPYPTEQMKGDGYSYGIMPQGEYSITYGNTTKSVAVPESAVMNGATIQVS</sequence>
<dbReference type="InterPro" id="IPR048307">
    <property type="entry name" value="STT3_N"/>
</dbReference>
<evidence type="ECO:0000256" key="15">
    <source>
        <dbReference type="ARBA" id="ARBA00030679"/>
    </source>
</evidence>
<dbReference type="HOGENOM" id="CLU_008803_0_0_2"/>
<feature type="transmembrane region" description="Helical" evidence="18">
    <location>
        <begin position="182"/>
        <end position="199"/>
    </location>
</feature>
<dbReference type="GO" id="GO:0046872">
    <property type="term" value="F:metal ion binding"/>
    <property type="evidence" value="ECO:0007669"/>
    <property type="project" value="UniProtKB-KW"/>
</dbReference>
<feature type="transmembrane region" description="Helical" evidence="18">
    <location>
        <begin position="390"/>
        <end position="411"/>
    </location>
</feature>
<dbReference type="GeneID" id="11970966"/>
<comment type="pathway">
    <text evidence="4">Protein modification; protein glycosylation.</text>
</comment>
<dbReference type="EC" id="2.4.99.21" evidence="6"/>
<dbReference type="PANTHER" id="PTHR13872">
    <property type="entry name" value="DOLICHYL-DIPHOSPHOOLIGOSACCHARIDE--PROTEIN GLYCOSYLTRANSFERASE SUBUNIT"/>
    <property type="match status" value="1"/>
</dbReference>
<keyword evidence="13 18" id="KW-0472">Membrane</keyword>
<dbReference type="Gene3D" id="3.40.50.12610">
    <property type="match status" value="1"/>
</dbReference>
<evidence type="ECO:0000256" key="8">
    <source>
        <dbReference type="ARBA" id="ARBA00022679"/>
    </source>
</evidence>
<feature type="transmembrane region" description="Helical" evidence="18">
    <location>
        <begin position="73"/>
        <end position="90"/>
    </location>
</feature>
<evidence type="ECO:0000256" key="6">
    <source>
        <dbReference type="ARBA" id="ARBA00012602"/>
    </source>
</evidence>
<dbReference type="Pfam" id="PF02516">
    <property type="entry name" value="STT3"/>
    <property type="match status" value="1"/>
</dbReference>
<name>H8I8C3_METCZ</name>
<feature type="transmembrane region" description="Helical" evidence="18">
    <location>
        <begin position="279"/>
        <end position="312"/>
    </location>
</feature>
<dbReference type="PANTHER" id="PTHR13872:SF1">
    <property type="entry name" value="DOLICHYL-DIPHOSPHOOLIGOSACCHARIDE--PROTEIN GLYCOSYLTRANSFERASE SUBUNIT STT3B"/>
    <property type="match status" value="1"/>
</dbReference>
<comment type="cofactor">
    <cofactor evidence="2">
        <name>Mg(2+)</name>
        <dbReference type="ChEBI" id="CHEBI:18420"/>
    </cofactor>
</comment>
<keyword evidence="14" id="KW-0464">Manganese</keyword>
<dbReference type="EMBL" id="CP003243">
    <property type="protein sequence ID" value="AFC98976.1"/>
    <property type="molecule type" value="Genomic_DNA"/>
</dbReference>
<proteinExistence type="inferred from homology"/>
<feature type="transmembrane region" description="Helical" evidence="18">
    <location>
        <begin position="324"/>
        <end position="347"/>
    </location>
</feature>
<dbReference type="InterPro" id="IPR054479">
    <property type="entry name" value="AglB-like_core"/>
</dbReference>
<dbReference type="Gene3D" id="2.60.40.3390">
    <property type="match status" value="1"/>
</dbReference>
<reference evidence="22 23" key="1">
    <citation type="journal article" date="2012" name="J. Bacteriol.">
        <title>Complete genome sequence of a thermophilic methanogen, Methanocella conradii HZ254, isolated from Chinese rice field soil.</title>
        <authorList>
            <person name="Lu Z."/>
            <person name="Lu Y."/>
        </authorList>
    </citation>
    <scope>NUCLEOTIDE SEQUENCE [LARGE SCALE GENOMIC DNA]</scope>
    <source>
        <strain evidence="23">DSM 24694 / JCM 17849 / CGMCC 1.5162 / HZ254</strain>
    </source>
</reference>
<evidence type="ECO:0000256" key="17">
    <source>
        <dbReference type="SAM" id="MobiDB-lite"/>
    </source>
</evidence>
<evidence type="ECO:0000256" key="10">
    <source>
        <dbReference type="ARBA" id="ARBA00022723"/>
    </source>
</evidence>
<feature type="transmembrane region" description="Helical" evidence="18">
    <location>
        <begin position="558"/>
        <end position="577"/>
    </location>
</feature>
<keyword evidence="7 22" id="KW-0328">Glycosyltransferase</keyword>
<dbReference type="KEGG" id="mez:Mtc_0205"/>
<dbReference type="AlphaFoldDB" id="H8I8C3"/>
<keyword evidence="23" id="KW-1185">Reference proteome</keyword>
<evidence type="ECO:0000256" key="12">
    <source>
        <dbReference type="ARBA" id="ARBA00022989"/>
    </source>
</evidence>
<evidence type="ECO:0000256" key="3">
    <source>
        <dbReference type="ARBA" id="ARBA00004651"/>
    </source>
</evidence>
<evidence type="ECO:0000256" key="18">
    <source>
        <dbReference type="SAM" id="Phobius"/>
    </source>
</evidence>
<evidence type="ECO:0000256" key="4">
    <source>
        <dbReference type="ARBA" id="ARBA00004922"/>
    </source>
</evidence>
<evidence type="ECO:0000256" key="7">
    <source>
        <dbReference type="ARBA" id="ARBA00022676"/>
    </source>
</evidence>
<accession>H8I8C3</accession>
<comment type="subcellular location">
    <subcellularLocation>
        <location evidence="3">Cell membrane</location>
        <topology evidence="3">Multi-pass membrane protein</topology>
    </subcellularLocation>
</comment>
<keyword evidence="10" id="KW-0479">Metal-binding</keyword>
<feature type="transmembrane region" description="Helical" evidence="18">
    <location>
        <begin position="486"/>
        <end position="502"/>
    </location>
</feature>
<organism evidence="22 23">
    <name type="scientific">Methanocella conradii (strain DSM 24694 / JCM 17849 / CGMCC 1.5162 / HZ254)</name>
    <dbReference type="NCBI Taxonomy" id="1041930"/>
    <lineage>
        <taxon>Archaea</taxon>
        <taxon>Methanobacteriati</taxon>
        <taxon>Methanobacteriota</taxon>
        <taxon>Stenosarchaea group</taxon>
        <taxon>Methanomicrobia</taxon>
        <taxon>Methanocellales</taxon>
        <taxon>Methanocellaceae</taxon>
        <taxon>Methanocella</taxon>
    </lineage>
</organism>
<feature type="transmembrane region" description="Helical" evidence="18">
    <location>
        <begin position="455"/>
        <end position="474"/>
    </location>
</feature>
<dbReference type="Pfam" id="PF18079">
    <property type="entry name" value="AglB_L1"/>
    <property type="match status" value="1"/>
</dbReference>
<evidence type="ECO:0000256" key="11">
    <source>
        <dbReference type="ARBA" id="ARBA00022842"/>
    </source>
</evidence>
<evidence type="ECO:0000259" key="20">
    <source>
        <dbReference type="Pfam" id="PF18079"/>
    </source>
</evidence>
<keyword evidence="11" id="KW-0460">Magnesium</keyword>
<dbReference type="InterPro" id="IPR026410">
    <property type="entry name" value="OlisacTrfase_arch"/>
</dbReference>
<evidence type="ECO:0000259" key="19">
    <source>
        <dbReference type="Pfam" id="PF02516"/>
    </source>
</evidence>
<feature type="compositionally biased region" description="Basic and acidic residues" evidence="17">
    <location>
        <begin position="11"/>
        <end position="24"/>
    </location>
</feature>
<gene>
    <name evidence="22" type="ordered locus">Mtc_0205</name>
</gene>
<feature type="transmembrane region" description="Helical" evidence="18">
    <location>
        <begin position="237"/>
        <end position="254"/>
    </location>
</feature>
<feature type="compositionally biased region" description="Basic residues" evidence="17">
    <location>
        <begin position="1"/>
        <end position="10"/>
    </location>
</feature>
<keyword evidence="9 18" id="KW-0812">Transmembrane</keyword>
<dbReference type="GO" id="GO:0005886">
    <property type="term" value="C:plasma membrane"/>
    <property type="evidence" value="ECO:0007669"/>
    <property type="project" value="UniProtKB-SubCell"/>
</dbReference>
<feature type="transmembrane region" description="Helical" evidence="18">
    <location>
        <begin position="151"/>
        <end position="170"/>
    </location>
</feature>
<evidence type="ECO:0000313" key="23">
    <source>
        <dbReference type="Proteomes" id="UP000005233"/>
    </source>
</evidence>
<evidence type="ECO:0000256" key="1">
    <source>
        <dbReference type="ARBA" id="ARBA00001936"/>
    </source>
</evidence>
<feature type="domain" description="Archaeal glycosylation protein B peripheral" evidence="20">
    <location>
        <begin position="872"/>
        <end position="962"/>
    </location>
</feature>
<evidence type="ECO:0000256" key="5">
    <source>
        <dbReference type="ARBA" id="ARBA00010810"/>
    </source>
</evidence>
<feature type="region of interest" description="Disordered" evidence="17">
    <location>
        <begin position="1"/>
        <end position="56"/>
    </location>
</feature>
<dbReference type="Proteomes" id="UP000005233">
    <property type="component" value="Chromosome"/>
</dbReference>
<feature type="domain" description="AglB-like core" evidence="21">
    <location>
        <begin position="604"/>
        <end position="720"/>
    </location>
</feature>
<evidence type="ECO:0000256" key="9">
    <source>
        <dbReference type="ARBA" id="ARBA00022692"/>
    </source>
</evidence>
<dbReference type="GO" id="GO:0004576">
    <property type="term" value="F:oligosaccharyl transferase activity"/>
    <property type="evidence" value="ECO:0007669"/>
    <property type="project" value="InterPro"/>
</dbReference>
<comment type="similarity">
    <text evidence="5">Belongs to the STT3 family.</text>
</comment>
<dbReference type="eggNOG" id="arCOG02043">
    <property type="taxonomic scope" value="Archaea"/>
</dbReference>
<comment type="catalytic activity">
    <reaction evidence="16">
        <text>an archaeal dolichyl phosphooligosaccharide + [protein]-L-asparagine = an archaeal dolichyl phosphate + a glycoprotein with the oligosaccharide chain attached by N-beta-D-glycosyl linkage to a protein L-asparagine.</text>
        <dbReference type="EC" id="2.4.99.21"/>
    </reaction>
</comment>
<dbReference type="UniPathway" id="UPA00378"/>
<dbReference type="InterPro" id="IPR041154">
    <property type="entry name" value="AglB_P1"/>
</dbReference>
<dbReference type="OrthoDB" id="82393at2157"/>
<dbReference type="InterPro" id="IPR003674">
    <property type="entry name" value="Oligo_trans_STT3"/>
</dbReference>
<feature type="transmembrane region" description="Helical" evidence="18">
    <location>
        <begin position="359"/>
        <end position="378"/>
    </location>
</feature>
<evidence type="ECO:0000259" key="21">
    <source>
        <dbReference type="Pfam" id="PF22627"/>
    </source>
</evidence>
<evidence type="ECO:0000313" key="22">
    <source>
        <dbReference type="EMBL" id="AFC98976.1"/>
    </source>
</evidence>
<evidence type="ECO:0000256" key="2">
    <source>
        <dbReference type="ARBA" id="ARBA00001946"/>
    </source>
</evidence>
<keyword evidence="12 18" id="KW-1133">Transmembrane helix</keyword>
<evidence type="ECO:0000256" key="13">
    <source>
        <dbReference type="ARBA" id="ARBA00023136"/>
    </source>
</evidence>
<dbReference type="STRING" id="1041930.Mtc_0205"/>
<feature type="transmembrane region" description="Helical" evidence="18">
    <location>
        <begin position="508"/>
        <end position="530"/>
    </location>
</feature>
<comment type="cofactor">
    <cofactor evidence="1">
        <name>Mn(2+)</name>
        <dbReference type="ChEBI" id="CHEBI:29035"/>
    </cofactor>
</comment>
<dbReference type="RefSeq" id="WP_014404815.1">
    <property type="nucleotide sequence ID" value="NC_017034.1"/>
</dbReference>
<evidence type="ECO:0000256" key="16">
    <source>
        <dbReference type="ARBA" id="ARBA00034066"/>
    </source>
</evidence>
<evidence type="ECO:0000256" key="14">
    <source>
        <dbReference type="ARBA" id="ARBA00023211"/>
    </source>
</evidence>
<feature type="domain" description="Oligosaccharyl transferase STT3 N-terminal" evidence="19">
    <location>
        <begin position="83"/>
        <end position="526"/>
    </location>
</feature>
<feature type="transmembrane region" description="Helical" evidence="18">
    <location>
        <begin position="205"/>
        <end position="225"/>
    </location>
</feature>
<dbReference type="Pfam" id="PF22627">
    <property type="entry name" value="AglB_core-like"/>
    <property type="match status" value="1"/>
</dbReference>
<dbReference type="NCBIfam" id="TIGR04154">
    <property type="entry name" value="archaeo_STT3"/>
    <property type="match status" value="1"/>
</dbReference>
<keyword evidence="8 22" id="KW-0808">Transferase</keyword>